<dbReference type="SUPFAM" id="SSF56112">
    <property type="entry name" value="Protein kinase-like (PK-like)"/>
    <property type="match status" value="1"/>
</dbReference>
<keyword evidence="2" id="KW-0812">Transmembrane</keyword>
<evidence type="ECO:0000313" key="3">
    <source>
        <dbReference type="EMBL" id="EEA04976.1"/>
    </source>
</evidence>
<dbReference type="OMA" id="FENERHR"/>
<dbReference type="EMBL" id="DS989726">
    <property type="protein sequence ID" value="EEA04976.1"/>
    <property type="molecule type" value="Genomic_DNA"/>
</dbReference>
<name>B6A9T5_CRYMR</name>
<keyword evidence="2" id="KW-1133">Transmembrane helix</keyword>
<dbReference type="RefSeq" id="XP_002139325.1">
    <property type="nucleotide sequence ID" value="XM_002139289.1"/>
</dbReference>
<gene>
    <name evidence="3" type="ORF">CMU_040450</name>
</gene>
<evidence type="ECO:0000313" key="4">
    <source>
        <dbReference type="Proteomes" id="UP000001460"/>
    </source>
</evidence>
<evidence type="ECO:0000256" key="2">
    <source>
        <dbReference type="SAM" id="Phobius"/>
    </source>
</evidence>
<protein>
    <recommendedName>
        <fullName evidence="5">Protein kinase domain-containing protein</fullName>
    </recommendedName>
</protein>
<feature type="region of interest" description="Disordered" evidence="1">
    <location>
        <begin position="547"/>
        <end position="576"/>
    </location>
</feature>
<dbReference type="GeneID" id="6994414"/>
<evidence type="ECO:0000256" key="1">
    <source>
        <dbReference type="SAM" id="MobiDB-lite"/>
    </source>
</evidence>
<dbReference type="VEuPathDB" id="CryptoDB:CMU_040450"/>
<dbReference type="AlphaFoldDB" id="B6A9T5"/>
<evidence type="ECO:0008006" key="5">
    <source>
        <dbReference type="Google" id="ProtNLM"/>
    </source>
</evidence>
<organism evidence="3 4">
    <name type="scientific">Cryptosporidium muris (strain RN66)</name>
    <dbReference type="NCBI Taxonomy" id="441375"/>
    <lineage>
        <taxon>Eukaryota</taxon>
        <taxon>Sar</taxon>
        <taxon>Alveolata</taxon>
        <taxon>Apicomplexa</taxon>
        <taxon>Conoidasida</taxon>
        <taxon>Coccidia</taxon>
        <taxon>Eucoccidiorida</taxon>
        <taxon>Eimeriorina</taxon>
        <taxon>Cryptosporidiidae</taxon>
        <taxon>Cryptosporidium</taxon>
    </lineage>
</organism>
<accession>B6A9T5</accession>
<keyword evidence="4" id="KW-1185">Reference proteome</keyword>
<proteinExistence type="predicted"/>
<sequence length="904" mass="103925">MGLLPHLTKAYLIITVLLWFITNSKRSYTYARDVSDKIIKKFFQKMDRPLWERTLAPRDEIAIVCHLLSGNIANCLKFEDREIDGANPGHENYYGKNFLFDQLSILAIRYFYFLGYFIQYGTYGAVALAESEGPLPVVPYISANINSAKMYGASSEKINEVMKLFDIPESANNVRIATKCTFDTNSKRVIPINNSDSNLISDFDEKLPLKLAIKASFHYTYTRELYYTTLLSQQIFPVLPAKTYGYGKIRITPRIYCFTSSKDPVMTRLLISEKIDGVTIQVLIRWLTSPVYLNWIASARNSKELQKRLDNRAEVIWIFIHSLLSTLTSFYMHSEFGYIVHCDLNSGNIQVANTSFDPNSWDYENNINALLLMTPENIKILDFGETRSTLEESIQDLKCSHPSDMWRIKFILTRLLIIDKRTHPNLIGWTVEFPNTKSGQPLTGKRNRILNHMDILKQFHDAVIEDPEFAKSRDLYSTFETLADGLDSLCDILVRYIAKFKEISTFITHDKREYISCSPLEAGNARETPIRMYRADLQNKLKSPIFPEKSATLKRKRNENKGRAPANSEVNKNTENNQKFYINQQIPQGNKNLKNRETIISNEKPINQGVVSLDGIHGMGVGSTSESNMKTVPIQLIEPSNIKMVGKYNKNIVATSIGLLQDENIDAGKNTREIPIFAGDPNVEMHKIEQVDSLPLICEFINNSKSKDARKWLYRLKMRNSALQRMIGDIELASKEVAERLFVTIEVITKKPTISASDQRQLKALENSRSKLLYTIKSCPNIIQNLTKENNRASEDVNKGIEAFENERHRILKRCTELSKFVPKNEEEAVRAAQKTREIIGRGKKLLYYRFHLQEAMNSAYELMHSEARKVQRLIELCQEGMKGENEFKERFNILIDRISEYKV</sequence>
<dbReference type="Proteomes" id="UP000001460">
    <property type="component" value="Unassembled WGS sequence"/>
</dbReference>
<feature type="transmembrane region" description="Helical" evidence="2">
    <location>
        <begin position="6"/>
        <end position="22"/>
    </location>
</feature>
<dbReference type="InterPro" id="IPR011009">
    <property type="entry name" value="Kinase-like_dom_sf"/>
</dbReference>
<dbReference type="Gene3D" id="1.10.510.10">
    <property type="entry name" value="Transferase(Phosphotransferase) domain 1"/>
    <property type="match status" value="1"/>
</dbReference>
<dbReference type="OrthoDB" id="340142at2759"/>
<keyword evidence="2" id="KW-0472">Membrane</keyword>
<reference evidence="3" key="1">
    <citation type="submission" date="2008-06" db="EMBL/GenBank/DDBJ databases">
        <authorList>
            <person name="Lorenzi H."/>
            <person name="Inman J."/>
            <person name="Miller J."/>
            <person name="Schobel S."/>
            <person name="Amedeo P."/>
            <person name="Caler E.V."/>
            <person name="da Silva J."/>
        </authorList>
    </citation>
    <scope>NUCLEOTIDE SEQUENCE [LARGE SCALE GENOMIC DNA]</scope>
    <source>
        <strain evidence="3">RN66</strain>
    </source>
</reference>